<dbReference type="InterPro" id="IPR010982">
    <property type="entry name" value="Lambda_DNA-bd_dom_sf"/>
</dbReference>
<gene>
    <name evidence="5" type="ORF">MKO06_04215</name>
</gene>
<feature type="domain" description="HTH lacI-type" evidence="4">
    <location>
        <begin position="5"/>
        <end position="59"/>
    </location>
</feature>
<dbReference type="CDD" id="cd01392">
    <property type="entry name" value="HTH_LacI"/>
    <property type="match status" value="1"/>
</dbReference>
<dbReference type="Gene3D" id="1.10.260.40">
    <property type="entry name" value="lambda repressor-like DNA-binding domains"/>
    <property type="match status" value="1"/>
</dbReference>
<dbReference type="PANTHER" id="PTHR30146:SF109">
    <property type="entry name" value="HTH-TYPE TRANSCRIPTIONAL REGULATOR GALS"/>
    <property type="match status" value="1"/>
</dbReference>
<dbReference type="GO" id="GO:0003700">
    <property type="term" value="F:DNA-binding transcription factor activity"/>
    <property type="evidence" value="ECO:0007669"/>
    <property type="project" value="TreeGrafter"/>
</dbReference>
<evidence type="ECO:0000259" key="4">
    <source>
        <dbReference type="PROSITE" id="PS50932"/>
    </source>
</evidence>
<keyword evidence="3" id="KW-0804">Transcription</keyword>
<dbReference type="SMART" id="SM00354">
    <property type="entry name" value="HTH_LACI"/>
    <property type="match status" value="1"/>
</dbReference>
<name>A0A9X2I1U3_9FLAO</name>
<dbReference type="EMBL" id="JANCNS010000001">
    <property type="protein sequence ID" value="MCP9199100.1"/>
    <property type="molecule type" value="Genomic_DNA"/>
</dbReference>
<dbReference type="Pfam" id="PF00356">
    <property type="entry name" value="LacI"/>
    <property type="match status" value="1"/>
</dbReference>
<dbReference type="Gene3D" id="3.40.50.2300">
    <property type="match status" value="2"/>
</dbReference>
<keyword evidence="2" id="KW-0238">DNA-binding</keyword>
<comment type="caution">
    <text evidence="5">The sequence shown here is derived from an EMBL/GenBank/DDBJ whole genome shotgun (WGS) entry which is preliminary data.</text>
</comment>
<dbReference type="GO" id="GO:0000976">
    <property type="term" value="F:transcription cis-regulatory region binding"/>
    <property type="evidence" value="ECO:0007669"/>
    <property type="project" value="TreeGrafter"/>
</dbReference>
<organism evidence="5 6">
    <name type="scientific">Christiangramia oceanisediminis</name>
    <dbReference type="NCBI Taxonomy" id="2920386"/>
    <lineage>
        <taxon>Bacteria</taxon>
        <taxon>Pseudomonadati</taxon>
        <taxon>Bacteroidota</taxon>
        <taxon>Flavobacteriia</taxon>
        <taxon>Flavobacteriales</taxon>
        <taxon>Flavobacteriaceae</taxon>
        <taxon>Christiangramia</taxon>
    </lineage>
</organism>
<protein>
    <submittedName>
        <fullName evidence="5">LacI family transcriptional regulator</fullName>
    </submittedName>
</protein>
<sequence>MDGEMNLKKLAELLNISISTVSKALRNSPEISRETKKRVVELAELHNYIPNSFAQKLKSNKSQTLGIIIPEISHQFFTHVLEGAVTEARLNGYNLTICISNESLESERNIINNLIRNHVDGIAISLSEETHQKNETTHLKTLLDRNIPLVLFDRITSGIACDTISINDSLNAELAIYELLNNDRRKILYLSGIPNTSVNENRKDGYIKAIRSRHRPCILEVNYDNFDEAEIVKFIKSERVDAILASDELTAIQTIRACKIQGYKIPDELAVIGFSVGNLGKHYLPSLSAIDQKGAEQGKCAIKLLVDRIEKNFEAEPLNIQIDTKIIHRESTLSFSSAKKIN</sequence>
<dbReference type="InterPro" id="IPR028082">
    <property type="entry name" value="Peripla_BP_I"/>
</dbReference>
<dbReference type="RefSeq" id="WP_241549411.1">
    <property type="nucleotide sequence ID" value="NZ_JANCNS010000001.1"/>
</dbReference>
<evidence type="ECO:0000256" key="3">
    <source>
        <dbReference type="ARBA" id="ARBA00023163"/>
    </source>
</evidence>
<dbReference type="InterPro" id="IPR000843">
    <property type="entry name" value="HTH_LacI"/>
</dbReference>
<dbReference type="CDD" id="cd06267">
    <property type="entry name" value="PBP1_LacI_sugar_binding-like"/>
    <property type="match status" value="1"/>
</dbReference>
<keyword evidence="6" id="KW-1185">Reference proteome</keyword>
<dbReference type="AlphaFoldDB" id="A0A9X2I1U3"/>
<proteinExistence type="predicted"/>
<dbReference type="PANTHER" id="PTHR30146">
    <property type="entry name" value="LACI-RELATED TRANSCRIPTIONAL REPRESSOR"/>
    <property type="match status" value="1"/>
</dbReference>
<keyword evidence="1" id="KW-0805">Transcription regulation</keyword>
<dbReference type="Proteomes" id="UP001155280">
    <property type="component" value="Unassembled WGS sequence"/>
</dbReference>
<evidence type="ECO:0000256" key="2">
    <source>
        <dbReference type="ARBA" id="ARBA00023125"/>
    </source>
</evidence>
<reference evidence="5" key="1">
    <citation type="submission" date="2022-07" db="EMBL/GenBank/DDBJ databases">
        <title>Gramela sediminis sp. nov., isolated from deep-sea sediment of the Indian Ocean.</title>
        <authorList>
            <person name="Shi H."/>
        </authorList>
    </citation>
    <scope>NUCLEOTIDE SEQUENCE</scope>
    <source>
        <strain evidence="5">GC03-9</strain>
    </source>
</reference>
<evidence type="ECO:0000256" key="1">
    <source>
        <dbReference type="ARBA" id="ARBA00023015"/>
    </source>
</evidence>
<accession>A0A9X2I1U3</accession>
<evidence type="ECO:0000313" key="5">
    <source>
        <dbReference type="EMBL" id="MCP9199100.1"/>
    </source>
</evidence>
<evidence type="ECO:0000313" key="6">
    <source>
        <dbReference type="Proteomes" id="UP001155280"/>
    </source>
</evidence>
<dbReference type="SUPFAM" id="SSF53822">
    <property type="entry name" value="Periplasmic binding protein-like I"/>
    <property type="match status" value="1"/>
</dbReference>
<dbReference type="InterPro" id="IPR046335">
    <property type="entry name" value="LacI/GalR-like_sensor"/>
</dbReference>
<dbReference type="PROSITE" id="PS50932">
    <property type="entry name" value="HTH_LACI_2"/>
    <property type="match status" value="1"/>
</dbReference>
<dbReference type="SUPFAM" id="SSF47413">
    <property type="entry name" value="lambda repressor-like DNA-binding domains"/>
    <property type="match status" value="1"/>
</dbReference>
<dbReference type="Pfam" id="PF13377">
    <property type="entry name" value="Peripla_BP_3"/>
    <property type="match status" value="1"/>
</dbReference>